<gene>
    <name evidence="2" type="ORF">SKAU_G00039700</name>
</gene>
<keyword evidence="3" id="KW-1185">Reference proteome</keyword>
<name>A0A9Q1GI75_SYNKA</name>
<evidence type="ECO:0000256" key="1">
    <source>
        <dbReference type="SAM" id="MobiDB-lite"/>
    </source>
</evidence>
<proteinExistence type="predicted"/>
<evidence type="ECO:0000313" key="3">
    <source>
        <dbReference type="Proteomes" id="UP001152622"/>
    </source>
</evidence>
<evidence type="ECO:0000313" key="2">
    <source>
        <dbReference type="EMBL" id="KAJ8383192.1"/>
    </source>
</evidence>
<feature type="region of interest" description="Disordered" evidence="1">
    <location>
        <begin position="12"/>
        <end position="61"/>
    </location>
</feature>
<accession>A0A9Q1GI75</accession>
<dbReference type="Proteomes" id="UP001152622">
    <property type="component" value="Chromosome 1"/>
</dbReference>
<organism evidence="2 3">
    <name type="scientific">Synaphobranchus kaupii</name>
    <name type="common">Kaup's arrowtooth eel</name>
    <dbReference type="NCBI Taxonomy" id="118154"/>
    <lineage>
        <taxon>Eukaryota</taxon>
        <taxon>Metazoa</taxon>
        <taxon>Chordata</taxon>
        <taxon>Craniata</taxon>
        <taxon>Vertebrata</taxon>
        <taxon>Euteleostomi</taxon>
        <taxon>Actinopterygii</taxon>
        <taxon>Neopterygii</taxon>
        <taxon>Teleostei</taxon>
        <taxon>Anguilliformes</taxon>
        <taxon>Synaphobranchidae</taxon>
        <taxon>Synaphobranchus</taxon>
    </lineage>
</organism>
<feature type="compositionally biased region" description="Basic and acidic residues" evidence="1">
    <location>
        <begin position="51"/>
        <end position="61"/>
    </location>
</feature>
<reference evidence="2" key="1">
    <citation type="journal article" date="2023" name="Science">
        <title>Genome structures resolve the early diversification of teleost fishes.</title>
        <authorList>
            <person name="Parey E."/>
            <person name="Louis A."/>
            <person name="Montfort J."/>
            <person name="Bouchez O."/>
            <person name="Roques C."/>
            <person name="Iampietro C."/>
            <person name="Lluch J."/>
            <person name="Castinel A."/>
            <person name="Donnadieu C."/>
            <person name="Desvignes T."/>
            <person name="Floi Bucao C."/>
            <person name="Jouanno E."/>
            <person name="Wen M."/>
            <person name="Mejri S."/>
            <person name="Dirks R."/>
            <person name="Jansen H."/>
            <person name="Henkel C."/>
            <person name="Chen W.J."/>
            <person name="Zahm M."/>
            <person name="Cabau C."/>
            <person name="Klopp C."/>
            <person name="Thompson A.W."/>
            <person name="Robinson-Rechavi M."/>
            <person name="Braasch I."/>
            <person name="Lecointre G."/>
            <person name="Bobe J."/>
            <person name="Postlethwait J.H."/>
            <person name="Berthelot C."/>
            <person name="Roest Crollius H."/>
            <person name="Guiguen Y."/>
        </authorList>
    </citation>
    <scope>NUCLEOTIDE SEQUENCE</scope>
    <source>
        <strain evidence="2">WJC10195</strain>
    </source>
</reference>
<dbReference type="AlphaFoldDB" id="A0A9Q1GI75"/>
<dbReference type="EMBL" id="JAINUF010000001">
    <property type="protein sequence ID" value="KAJ8383192.1"/>
    <property type="molecule type" value="Genomic_DNA"/>
</dbReference>
<protein>
    <submittedName>
        <fullName evidence="2">Uncharacterized protein</fullName>
    </submittedName>
</protein>
<sequence length="136" mass="14327">MNPECIIDEACGPDGFSQRGPVELKGAAARNGRGGPKSNKRQPRASSGDAPGRRLCSERERRMEEECHLPKGEAAGKRKATACGGVNPLKLIPTDLNQKADCLRIPITSSRLPPLSSSLASSSPSASFLLCSTSPL</sequence>
<comment type="caution">
    <text evidence="2">The sequence shown here is derived from an EMBL/GenBank/DDBJ whole genome shotgun (WGS) entry which is preliminary data.</text>
</comment>